<dbReference type="AlphaFoldDB" id="E9AC20"/>
<evidence type="ECO:0000256" key="3">
    <source>
        <dbReference type="ARBA" id="ARBA00022801"/>
    </source>
</evidence>
<reference evidence="7" key="1">
    <citation type="journal article" date="1999" name="Proc. Natl. Acad. Sci. U.S.A.">
        <title>Leishmania major Friedlin chromosome 1 has an unusual distribution of protein-coding genes.</title>
        <authorList>
            <person name="Myler P.J."/>
            <person name="Audleman L."/>
            <person name="deVos T."/>
            <person name="Hixson G."/>
            <person name="Kiser P."/>
            <person name="Lemley C."/>
            <person name="Magness C."/>
            <person name="Rickel E."/>
            <person name="Sisk E."/>
            <person name="Sunkin S."/>
            <person name="Swartzell S."/>
            <person name="Westlake T."/>
            <person name="Bastien P."/>
            <person name="Fu G."/>
            <person name="Ivens A."/>
            <person name="Stuart K."/>
        </authorList>
    </citation>
    <scope>NUCLEOTIDE SEQUENCE [LARGE SCALE GENOMIC DNA]</scope>
    <source>
        <strain evidence="7">MHOM/IL/81/Friedlin</strain>
    </source>
</reference>
<dbReference type="GO" id="GO:0004309">
    <property type="term" value="F:exopolyphosphatase activity"/>
    <property type="evidence" value="ECO:0000266"/>
    <property type="project" value="GeneDB"/>
</dbReference>
<dbReference type="Proteomes" id="UP000000542">
    <property type="component" value="Chromosome 1"/>
</dbReference>
<dbReference type="InterPro" id="IPR001667">
    <property type="entry name" value="DDH_dom"/>
</dbReference>
<dbReference type="FunCoup" id="E9AC20">
    <property type="interactions" value="112"/>
</dbReference>
<accession>E9AC20</accession>
<dbReference type="InParanoid" id="E9AC20"/>
<evidence type="ECO:0000256" key="2">
    <source>
        <dbReference type="ARBA" id="ARBA00022723"/>
    </source>
</evidence>
<comment type="cofactor">
    <cofactor evidence="1">
        <name>Mn(2+)</name>
        <dbReference type="ChEBI" id="CHEBI:29035"/>
    </cofactor>
</comment>
<dbReference type="InterPro" id="IPR004097">
    <property type="entry name" value="DHHA2"/>
</dbReference>
<reference evidence="6 7" key="2">
    <citation type="journal article" date="2005" name="Science">
        <title>The genome of the kinetoplastid parasite, Leishmania major.</title>
        <authorList>
            <person name="Ivens A.C."/>
            <person name="Peacock C.S."/>
            <person name="Worthey E.A."/>
            <person name="Murphy L."/>
            <person name="Aggarwal G."/>
            <person name="Berriman M."/>
            <person name="Sisk E."/>
            <person name="Rajandream M.A."/>
            <person name="Adlem E."/>
            <person name="Aert R."/>
            <person name="Anupama A."/>
            <person name="Apostolou Z."/>
            <person name="Attipoe P."/>
            <person name="Bason N."/>
            <person name="Bauser C."/>
            <person name="Beck A."/>
            <person name="Beverley S.M."/>
            <person name="Bianchettin G."/>
            <person name="Borzym K."/>
            <person name="Bothe G."/>
            <person name="Bruschi C.V."/>
            <person name="Collins M."/>
            <person name="Cadag E."/>
            <person name="Ciarloni L."/>
            <person name="Clayton C."/>
            <person name="Coulson R.M."/>
            <person name="Cronin A."/>
            <person name="Cruz A.K."/>
            <person name="Davies R.M."/>
            <person name="De Gaudenzi J."/>
            <person name="Dobson D.E."/>
            <person name="Duesterhoeft A."/>
            <person name="Fazelina G."/>
            <person name="Fosker N."/>
            <person name="Frasch A.C."/>
            <person name="Fraser A."/>
            <person name="Fuchs M."/>
            <person name="Gabel C."/>
            <person name="Goble A."/>
            <person name="Goffeau A."/>
            <person name="Harris D."/>
            <person name="Hertz-Fowler C."/>
            <person name="Hilbert H."/>
            <person name="Horn D."/>
            <person name="Huang Y."/>
            <person name="Klages S."/>
            <person name="Knights A."/>
            <person name="Kube M."/>
            <person name="Larke N."/>
            <person name="Litvin L."/>
            <person name="Lord A."/>
            <person name="Louie T."/>
            <person name="Marra M."/>
            <person name="Masuy D."/>
            <person name="Matthews K."/>
            <person name="Michaeli S."/>
            <person name="Mottram J.C."/>
            <person name="Muller-Auer S."/>
            <person name="Munden H."/>
            <person name="Nelson S."/>
            <person name="Norbertczak H."/>
            <person name="Oliver K."/>
            <person name="O'neil S."/>
            <person name="Pentony M."/>
            <person name="Pohl T.M."/>
            <person name="Price C."/>
            <person name="Purnelle B."/>
            <person name="Quail M.A."/>
            <person name="Rabbinowitsch E."/>
            <person name="Reinhardt R."/>
            <person name="Rieger M."/>
            <person name="Rinta J."/>
            <person name="Robben J."/>
            <person name="Robertson L."/>
            <person name="Ruiz J.C."/>
            <person name="Rutter S."/>
            <person name="Saunders D."/>
            <person name="Schafer M."/>
            <person name="Schein J."/>
            <person name="Schwartz D.C."/>
            <person name="Seeger K."/>
            <person name="Seyler A."/>
            <person name="Sharp S."/>
            <person name="Shin H."/>
            <person name="Sivam D."/>
            <person name="Squares R."/>
            <person name="Squares S."/>
            <person name="Tosato V."/>
            <person name="Vogt C."/>
            <person name="Volckaert G."/>
            <person name="Wambutt R."/>
            <person name="Warren T."/>
            <person name="Wedler H."/>
            <person name="Woodward J."/>
            <person name="Zhou S."/>
            <person name="Zimmermann W."/>
            <person name="Smith D.F."/>
            <person name="Blackwell J.M."/>
            <person name="Stuart K.D."/>
            <person name="Barrell B."/>
            <person name="Myler P.J."/>
        </authorList>
    </citation>
    <scope>NUCLEOTIDE SEQUENCE [LARGE SCALE GENOMIC DNA]</scope>
    <source>
        <strain evidence="7">MHOM/IL/81/Friedlin</strain>
    </source>
</reference>
<dbReference type="Gene3D" id="3.90.1640.10">
    <property type="entry name" value="inorganic pyrophosphatase (n-terminal core)"/>
    <property type="match status" value="1"/>
</dbReference>
<dbReference type="VEuPathDB" id="TriTrypDB:LMJFC_010008200"/>
<dbReference type="GeneID" id="12983123"/>
<dbReference type="VEuPathDB" id="TriTrypDB:LMJLV39_010008000"/>
<reference evidence="6 7" key="3">
    <citation type="journal article" date="2011" name="Genome Res.">
        <title>Chromosome and gene copy number variation allow major structural change between species and strains of Leishmania.</title>
        <authorList>
            <person name="Rogers M.B."/>
            <person name="Hilley J.D."/>
            <person name="Dickens N.J."/>
            <person name="Wilkes J."/>
            <person name="Bates P.A."/>
            <person name="Depledge D.P."/>
            <person name="Harris D."/>
            <person name="Her Y."/>
            <person name="Herzyk P."/>
            <person name="Imamura H."/>
            <person name="Otto T.D."/>
            <person name="Sanders M."/>
            <person name="Seeger K."/>
            <person name="Dujardin J.C."/>
            <person name="Berriman M."/>
            <person name="Smith D.F."/>
            <person name="Hertz-Fowler C."/>
            <person name="Mottram J.C."/>
        </authorList>
    </citation>
    <scope>NUCLEOTIDE SEQUENCE [LARGE SCALE GENOMIC DNA]</scope>
    <source>
        <strain evidence="7">MHOM/IL/81/Friedlin</strain>
    </source>
</reference>
<dbReference type="GO" id="GO:0046872">
    <property type="term" value="F:metal ion binding"/>
    <property type="evidence" value="ECO:0007669"/>
    <property type="project" value="UniProtKB-KW"/>
</dbReference>
<protein>
    <submittedName>
        <fullName evidence="6">Putative acidocalcisomal exopolyphosphatase</fullName>
        <ecNumber evidence="6">3.6.1.11</ecNumber>
    </submittedName>
</protein>
<dbReference type="Pfam" id="PF01368">
    <property type="entry name" value="DHH"/>
    <property type="match status" value="1"/>
</dbReference>
<dbReference type="InterPro" id="IPR038763">
    <property type="entry name" value="DHH_sf"/>
</dbReference>
<dbReference type="PANTHER" id="PTHR12112">
    <property type="entry name" value="BNIP - RELATED"/>
    <property type="match status" value="1"/>
</dbReference>
<evidence type="ECO:0000256" key="4">
    <source>
        <dbReference type="ARBA" id="ARBA00023211"/>
    </source>
</evidence>
<dbReference type="Gene3D" id="3.10.310.20">
    <property type="entry name" value="DHHA2 domain"/>
    <property type="match status" value="1"/>
</dbReference>
<evidence type="ECO:0000256" key="1">
    <source>
        <dbReference type="ARBA" id="ARBA00001936"/>
    </source>
</evidence>
<gene>
    <name evidence="6" type="ORF">LMJF_01_0310</name>
</gene>
<dbReference type="PANTHER" id="PTHR12112:SF39">
    <property type="entry name" value="EG:152A3.5 PROTEIN (FBGN0003116_PN PROTEIN)"/>
    <property type="match status" value="1"/>
</dbReference>
<dbReference type="InterPro" id="IPR038222">
    <property type="entry name" value="DHHA2_dom_sf"/>
</dbReference>
<keyword evidence="4" id="KW-0464">Manganese</keyword>
<dbReference type="GO" id="GO:0097014">
    <property type="term" value="C:ciliary plasm"/>
    <property type="evidence" value="ECO:0000266"/>
    <property type="project" value="GeneDB"/>
</dbReference>
<feature type="domain" description="DHHA2" evidence="5">
    <location>
        <begin position="224"/>
        <end position="379"/>
    </location>
</feature>
<evidence type="ECO:0000259" key="5">
    <source>
        <dbReference type="SMART" id="SM01131"/>
    </source>
</evidence>
<organism evidence="6 7">
    <name type="scientific">Leishmania major</name>
    <dbReference type="NCBI Taxonomy" id="5664"/>
    <lineage>
        <taxon>Eukaryota</taxon>
        <taxon>Discoba</taxon>
        <taxon>Euglenozoa</taxon>
        <taxon>Kinetoplastea</taxon>
        <taxon>Metakinetoplastina</taxon>
        <taxon>Trypanosomatida</taxon>
        <taxon>Trypanosomatidae</taxon>
        <taxon>Leishmaniinae</taxon>
        <taxon>Leishmania</taxon>
    </lineage>
</organism>
<keyword evidence="7" id="KW-1185">Reference proteome</keyword>
<dbReference type="VEuPathDB" id="TriTrypDB:LmjF.01.0310"/>
<dbReference type="HOGENOM" id="CLU_019358_1_0_1"/>
<dbReference type="EC" id="3.6.1.11" evidence="6"/>
<evidence type="ECO:0000313" key="7">
    <source>
        <dbReference type="Proteomes" id="UP000000542"/>
    </source>
</evidence>
<sequence length="388" mass="42595">MSGVINDFLRRCLKKVAGKVQPLTVVQGNEGGDMDSIVGCIYLAMLFDKQPKFGFENPVPALNFPQEDFGLRNDVTNLFKELGIDASLLMSVQRGQIAHNLVDIAALNASVVLYDHNKLRENQSDLASRVVGVVDHHFDEQQYLKTASKLRVLRTVGSACTLVTELYRECGEDVVCPTLLTAPIVLDTVNFEPAQKKVTPEDIAAYEWLRAKEVADSADAAALFEKLSKWKDDVLALSVPQILRRDYKQFSFKARTQKGVMSAGTSSVPCACKQLEAHFSVDLIVAEAAKYVEQHQLDVLIVAFAGKVGGKHTREVAFCAKPDVISFFAPFVAEAPDGVSFTVITKCQTVDGSYEYASYSLSDPSISRKKLVPALSEFLAEGTRSLCE</sequence>
<keyword evidence="3 6" id="KW-0378">Hydrolase</keyword>
<name>E9AC20_LEIMA</name>
<dbReference type="GO" id="GO:0006797">
    <property type="term" value="P:polyphosphate metabolic process"/>
    <property type="evidence" value="ECO:0000266"/>
    <property type="project" value="GeneDB"/>
</dbReference>
<dbReference type="VEuPathDB" id="TriTrypDB:LMJSD75_010008100"/>
<dbReference type="SMART" id="SM01131">
    <property type="entry name" value="DHHA2"/>
    <property type="match status" value="1"/>
</dbReference>
<dbReference type="Pfam" id="PF02833">
    <property type="entry name" value="DHHA2"/>
    <property type="match status" value="1"/>
</dbReference>
<dbReference type="STRING" id="5664.E9AC20"/>
<keyword evidence="2" id="KW-0479">Metal-binding</keyword>
<dbReference type="EMBL" id="FR796397">
    <property type="protein sequence ID" value="CBZ11834.1"/>
    <property type="molecule type" value="Genomic_DNA"/>
</dbReference>
<dbReference type="GO" id="GO:0005737">
    <property type="term" value="C:cytoplasm"/>
    <property type="evidence" value="ECO:0000266"/>
    <property type="project" value="GeneDB"/>
</dbReference>
<dbReference type="OMA" id="KRFCARD"/>
<dbReference type="eggNOG" id="KOG4129">
    <property type="taxonomic scope" value="Eukaryota"/>
</dbReference>
<dbReference type="FunFam" id="3.90.1640.10:FF:000015">
    <property type="entry name" value="Putative acidocalcisomal exopolyphosphatase"/>
    <property type="match status" value="1"/>
</dbReference>
<evidence type="ECO:0000313" key="6">
    <source>
        <dbReference type="EMBL" id="CBZ11834.1"/>
    </source>
</evidence>
<proteinExistence type="predicted"/>
<dbReference type="RefSeq" id="XP_003721551.1">
    <property type="nucleotide sequence ID" value="XM_003721503.1"/>
</dbReference>
<dbReference type="SUPFAM" id="SSF64182">
    <property type="entry name" value="DHH phosphoesterases"/>
    <property type="match status" value="1"/>
</dbReference>
<dbReference type="KEGG" id="lma:LMJF_01_0310"/>